<feature type="site" description="Interaction with DNA" evidence="10">
    <location>
        <position position="298"/>
    </location>
</feature>
<dbReference type="Gene3D" id="2.70.20.10">
    <property type="entry name" value="Topoisomerase I, domain 3"/>
    <property type="match status" value="1"/>
</dbReference>
<feature type="site" description="Interaction with DNA" evidence="10">
    <location>
        <position position="158"/>
    </location>
</feature>
<dbReference type="SUPFAM" id="SSF56712">
    <property type="entry name" value="Prokaryotic type I DNA topoisomerase"/>
    <property type="match status" value="1"/>
</dbReference>
<name>A0A1X7BM53_9RHOB</name>
<dbReference type="InterPro" id="IPR003602">
    <property type="entry name" value="Topo_IA_DNA-bd_dom"/>
</dbReference>
<evidence type="ECO:0000256" key="9">
    <source>
        <dbReference type="ARBA" id="ARBA00023235"/>
    </source>
</evidence>
<evidence type="ECO:0000256" key="1">
    <source>
        <dbReference type="ARBA" id="ARBA00000213"/>
    </source>
</evidence>
<dbReference type="InterPro" id="IPR023405">
    <property type="entry name" value="Topo_IA_core_domain"/>
</dbReference>
<keyword evidence="9 10" id="KW-0413">Isomerase</keyword>
<dbReference type="InterPro" id="IPR028612">
    <property type="entry name" value="Topoisom_1_IA"/>
</dbReference>
<dbReference type="Gene3D" id="3.30.65.10">
    <property type="entry name" value="Bacterial Topoisomerase I, domain 1"/>
    <property type="match status" value="1"/>
</dbReference>
<dbReference type="InterPro" id="IPR005733">
    <property type="entry name" value="TopoI_bac-type"/>
</dbReference>
<dbReference type="InterPro" id="IPR000380">
    <property type="entry name" value="Topo_IA"/>
</dbReference>
<keyword evidence="7 10" id="KW-0799">Topoisomerase</keyword>
<dbReference type="Pfam" id="PF13368">
    <property type="entry name" value="Toprim_C_rpt"/>
    <property type="match status" value="3"/>
</dbReference>
<dbReference type="SMART" id="SM00437">
    <property type="entry name" value="TOP1Ac"/>
    <property type="match status" value="1"/>
</dbReference>
<dbReference type="GO" id="GO:0003917">
    <property type="term" value="F:DNA topoisomerase type I (single strand cut, ATP-independent) activity"/>
    <property type="evidence" value="ECO:0007669"/>
    <property type="project" value="UniProtKB-UniRule"/>
</dbReference>
<comment type="subunit">
    <text evidence="10">Monomer.</text>
</comment>
<evidence type="ECO:0000256" key="7">
    <source>
        <dbReference type="ARBA" id="ARBA00023029"/>
    </source>
</evidence>
<evidence type="ECO:0000256" key="10">
    <source>
        <dbReference type="HAMAP-Rule" id="MF_00952"/>
    </source>
</evidence>
<dbReference type="SMART" id="SM00436">
    <property type="entry name" value="TOP1Bc"/>
    <property type="match status" value="1"/>
</dbReference>
<feature type="site" description="Interaction with DNA" evidence="10">
    <location>
        <position position="146"/>
    </location>
</feature>
<evidence type="ECO:0000256" key="5">
    <source>
        <dbReference type="ARBA" id="ARBA00022833"/>
    </source>
</evidence>
<keyword evidence="6" id="KW-0460">Magnesium</keyword>
<accession>A0A1X7BM53</accession>
<dbReference type="GO" id="GO:0006265">
    <property type="term" value="P:DNA topological change"/>
    <property type="evidence" value="ECO:0007669"/>
    <property type="project" value="UniProtKB-UniRule"/>
</dbReference>
<dbReference type="EMBL" id="FWXB01000001">
    <property type="protein sequence ID" value="SMC10691.1"/>
    <property type="molecule type" value="Genomic_DNA"/>
</dbReference>
<dbReference type="Gene3D" id="1.10.290.10">
    <property type="entry name" value="Topoisomerase I, domain 4"/>
    <property type="match status" value="1"/>
</dbReference>
<dbReference type="GO" id="GO:0003677">
    <property type="term" value="F:DNA binding"/>
    <property type="evidence" value="ECO:0007669"/>
    <property type="project" value="UniProtKB-KW"/>
</dbReference>
<feature type="site" description="Interaction with DNA" evidence="10">
    <location>
        <position position="31"/>
    </location>
</feature>
<dbReference type="PRINTS" id="PR00417">
    <property type="entry name" value="PRTPISMRASEI"/>
</dbReference>
<feature type="domain" description="Toprim" evidence="12">
    <location>
        <begin position="1"/>
        <end position="112"/>
    </location>
</feature>
<dbReference type="GO" id="GO:0008270">
    <property type="term" value="F:zinc ion binding"/>
    <property type="evidence" value="ECO:0007669"/>
    <property type="project" value="UniProtKB-KW"/>
</dbReference>
<reference evidence="14 15" key="1">
    <citation type="submission" date="2017-03" db="EMBL/GenBank/DDBJ databases">
        <authorList>
            <person name="Afonso C.L."/>
            <person name="Miller P.J."/>
            <person name="Scott M.A."/>
            <person name="Spackman E."/>
            <person name="Goraichik I."/>
            <person name="Dimitrov K.M."/>
            <person name="Suarez D.L."/>
            <person name="Swayne D.E."/>
        </authorList>
    </citation>
    <scope>NUCLEOTIDE SEQUENCE [LARGE SCALE GENOMIC DNA]</scope>
    <source>
        <strain evidence="14 15">CECT 7745</strain>
    </source>
</reference>
<dbReference type="OrthoDB" id="9804262at2"/>
<dbReference type="PROSITE" id="PS52039">
    <property type="entry name" value="TOPO_IA_2"/>
    <property type="match status" value="1"/>
</dbReference>
<evidence type="ECO:0000313" key="14">
    <source>
        <dbReference type="EMBL" id="SMC10691.1"/>
    </source>
</evidence>
<dbReference type="InterPro" id="IPR013824">
    <property type="entry name" value="Topo_IA_cen_sub1"/>
</dbReference>
<dbReference type="AlphaFoldDB" id="A0A1X7BM53"/>
<comment type="caution">
    <text evidence="10">Lacks conserved residue(s) required for the propagation of feature annotation.</text>
</comment>
<comment type="similarity">
    <text evidence="2 10">Belongs to the type IA topoisomerase family.</text>
</comment>
<dbReference type="PANTHER" id="PTHR42785:SF1">
    <property type="entry name" value="DNA TOPOISOMERASE"/>
    <property type="match status" value="1"/>
</dbReference>
<dbReference type="InterPro" id="IPR003601">
    <property type="entry name" value="Topo_IA_2"/>
</dbReference>
<evidence type="ECO:0000313" key="15">
    <source>
        <dbReference type="Proteomes" id="UP000193224"/>
    </source>
</evidence>
<feature type="compositionally biased region" description="Basic and acidic residues" evidence="11">
    <location>
        <begin position="764"/>
        <end position="774"/>
    </location>
</feature>
<feature type="region of interest" description="Interaction with DNA" evidence="10">
    <location>
        <begin position="166"/>
        <end position="171"/>
    </location>
</feature>
<dbReference type="SUPFAM" id="SSF57783">
    <property type="entry name" value="Zinc beta-ribbon"/>
    <property type="match status" value="1"/>
</dbReference>
<dbReference type="SMART" id="SM00493">
    <property type="entry name" value="TOPRIM"/>
    <property type="match status" value="1"/>
</dbReference>
<evidence type="ECO:0000256" key="6">
    <source>
        <dbReference type="ARBA" id="ARBA00022842"/>
    </source>
</evidence>
<feature type="site" description="Interaction with DNA" evidence="10">
    <location>
        <position position="491"/>
    </location>
</feature>
<keyword evidence="15" id="KW-1185">Reference proteome</keyword>
<dbReference type="PROSITE" id="PS00396">
    <property type="entry name" value="TOPO_IA_1"/>
    <property type="match status" value="1"/>
</dbReference>
<evidence type="ECO:0000256" key="4">
    <source>
        <dbReference type="ARBA" id="ARBA00022771"/>
    </source>
</evidence>
<evidence type="ECO:0000256" key="8">
    <source>
        <dbReference type="ARBA" id="ARBA00023125"/>
    </source>
</evidence>
<dbReference type="GO" id="GO:0005694">
    <property type="term" value="C:chromosome"/>
    <property type="evidence" value="ECO:0007669"/>
    <property type="project" value="InterPro"/>
</dbReference>
<dbReference type="Proteomes" id="UP000193224">
    <property type="component" value="Unassembled WGS sequence"/>
</dbReference>
<dbReference type="CDD" id="cd03363">
    <property type="entry name" value="TOPRIM_TopoIA_TopoI"/>
    <property type="match status" value="1"/>
</dbReference>
<proteinExistence type="inferred from homology"/>
<dbReference type="NCBIfam" id="TIGR01051">
    <property type="entry name" value="topA_bact"/>
    <property type="match status" value="1"/>
</dbReference>
<dbReference type="Pfam" id="PF01396">
    <property type="entry name" value="Zn_ribbon_Top1"/>
    <property type="match status" value="1"/>
</dbReference>
<organism evidence="14 15">
    <name type="scientific">Roseovarius aestuarii</name>
    <dbReference type="NCBI Taxonomy" id="475083"/>
    <lineage>
        <taxon>Bacteria</taxon>
        <taxon>Pseudomonadati</taxon>
        <taxon>Pseudomonadota</taxon>
        <taxon>Alphaproteobacteria</taxon>
        <taxon>Rhodobacterales</taxon>
        <taxon>Roseobacteraceae</taxon>
        <taxon>Roseovarius</taxon>
    </lineage>
</organism>
<keyword evidence="5" id="KW-0862">Zinc</keyword>
<keyword evidence="4" id="KW-0863">Zinc-finger</keyword>
<dbReference type="Gene3D" id="3.40.50.140">
    <property type="match status" value="1"/>
</dbReference>
<dbReference type="PANTHER" id="PTHR42785">
    <property type="entry name" value="DNA TOPOISOMERASE, TYPE IA, CORE"/>
    <property type="match status" value="1"/>
</dbReference>
<protein>
    <recommendedName>
        <fullName evidence="10">DNA topoisomerase 1</fullName>
        <ecNumber evidence="10">5.6.2.1</ecNumber>
    </recommendedName>
    <alternativeName>
        <fullName evidence="10">DNA topoisomerase I</fullName>
    </alternativeName>
</protein>
<dbReference type="InterPro" id="IPR013498">
    <property type="entry name" value="Topo_IA_Znf"/>
</dbReference>
<dbReference type="InterPro" id="IPR006171">
    <property type="entry name" value="TOPRIM_dom"/>
</dbReference>
<dbReference type="EC" id="5.6.2.1" evidence="10"/>
<feature type="active site" description="O-(5'-phospho-DNA)-tyrosine intermediate" evidence="10">
    <location>
        <position position="296"/>
    </location>
</feature>
<comment type="function">
    <text evidence="10">Releases the supercoiling and torsional tension of DNA, which is introduced during the DNA replication and transcription, by transiently cleaving and rejoining one strand of the DNA duplex. Introduces a single-strand break via transesterification at a target site in duplex DNA. The scissile phosphodiester is attacked by the catalytic tyrosine of the enzyme, resulting in the formation of a DNA-(5'-phosphotyrosyl)-enzyme intermediate and the expulsion of a 3'-OH DNA strand. The free DNA strand then undergoes passage around the unbroken strand, thus removing DNA supercoils. Finally, in the religation step, the DNA 3'-OH attacks the covalent intermediate to expel the active-site tyrosine and restore the DNA phosphodiester backbone.</text>
</comment>
<dbReference type="InterPro" id="IPR034149">
    <property type="entry name" value="TOPRIM_TopoI"/>
</dbReference>
<dbReference type="Pfam" id="PF01131">
    <property type="entry name" value="Topoisom_bac"/>
    <property type="match status" value="1"/>
</dbReference>
<dbReference type="InterPro" id="IPR013497">
    <property type="entry name" value="Topo_IA_cen"/>
</dbReference>
<dbReference type="InterPro" id="IPR025589">
    <property type="entry name" value="Toprim_C_rpt"/>
</dbReference>
<dbReference type="HAMAP" id="MF_00952">
    <property type="entry name" value="Topoisom_1_prok"/>
    <property type="match status" value="1"/>
</dbReference>
<feature type="site" description="Interaction with DNA" evidence="10">
    <location>
        <position position="143"/>
    </location>
</feature>
<feature type="domain" description="Topo IA-type catalytic" evidence="13">
    <location>
        <begin position="132"/>
        <end position="559"/>
    </location>
</feature>
<evidence type="ECO:0000256" key="2">
    <source>
        <dbReference type="ARBA" id="ARBA00009446"/>
    </source>
</evidence>
<evidence type="ECO:0000259" key="12">
    <source>
        <dbReference type="PROSITE" id="PS50880"/>
    </source>
</evidence>
<feature type="region of interest" description="Disordered" evidence="11">
    <location>
        <begin position="658"/>
        <end position="682"/>
    </location>
</feature>
<dbReference type="InterPro" id="IPR023406">
    <property type="entry name" value="Topo_IA_AS"/>
</dbReference>
<feature type="region of interest" description="Disordered" evidence="11">
    <location>
        <begin position="752"/>
        <end position="780"/>
    </location>
</feature>
<dbReference type="Gene3D" id="1.10.460.10">
    <property type="entry name" value="Topoisomerase I, domain 2"/>
    <property type="match status" value="1"/>
</dbReference>
<dbReference type="CDD" id="cd00186">
    <property type="entry name" value="TOP1Ac"/>
    <property type="match status" value="1"/>
</dbReference>
<dbReference type="InterPro" id="IPR013826">
    <property type="entry name" value="Topo_IA_cen_sub3"/>
</dbReference>
<dbReference type="RefSeq" id="WP_085798629.1">
    <property type="nucleotide sequence ID" value="NZ_FWXB01000001.1"/>
</dbReference>
<evidence type="ECO:0000256" key="11">
    <source>
        <dbReference type="SAM" id="MobiDB-lite"/>
    </source>
</evidence>
<evidence type="ECO:0000259" key="13">
    <source>
        <dbReference type="PROSITE" id="PS52039"/>
    </source>
</evidence>
<feature type="region of interest" description="Disordered" evidence="11">
    <location>
        <begin position="820"/>
        <end position="844"/>
    </location>
</feature>
<feature type="compositionally biased region" description="Basic residues" evidence="11">
    <location>
        <begin position="822"/>
        <end position="844"/>
    </location>
</feature>
<feature type="site" description="Interaction with DNA" evidence="10">
    <location>
        <position position="142"/>
    </location>
</feature>
<keyword evidence="8 10" id="KW-0238">DNA-binding</keyword>
<dbReference type="InterPro" id="IPR013825">
    <property type="entry name" value="Topo_IA_cen_sub2"/>
</dbReference>
<evidence type="ECO:0000256" key="3">
    <source>
        <dbReference type="ARBA" id="ARBA00022723"/>
    </source>
</evidence>
<keyword evidence="3" id="KW-0479">Metal-binding</keyword>
<dbReference type="Pfam" id="PF01751">
    <property type="entry name" value="Toprim"/>
    <property type="match status" value="1"/>
</dbReference>
<gene>
    <name evidence="10 14" type="primary">topA</name>
    <name evidence="14" type="ORF">ROA7745_00498</name>
</gene>
<dbReference type="PROSITE" id="PS50880">
    <property type="entry name" value="TOPRIM"/>
    <property type="match status" value="1"/>
</dbReference>
<comment type="catalytic activity">
    <reaction evidence="1 10">
        <text>ATP-independent breakage of single-stranded DNA, followed by passage and rejoining.</text>
        <dbReference type="EC" id="5.6.2.1"/>
    </reaction>
</comment>
<sequence length="844" mass="93345">MPVVVVESPAKAKTINKYLGSDYTVLASYGHVRDLPPKDGSVDTENDFDMKWEVGYDSRKHVKAIADALKDDNALILATDPDREGEAISWHLEEALRKRKAINKDTPVSRVVFNAITKSAVTEAMENPRQVDGPLVEAYLARRALDYLVGFNLSPVLWRKLPGAKSAGRVQSVCLRLIVEREMEIEAFNPQEYWSVKAILGTPRGQEYEARLTILAGKKLDKFDIANATQAELAVQAIESRDLTVTSVEAKPAARNPSAPFMTSTLQQEASRKFGMGARQTMSAAQRLYEAGYITYMRTDGIDMAPEAVMAARDAIKGRYGEEYVSKSPRMYKNKAKNAQEAHECIRPTDMTRDANGIKTTDADQRKLYDLIWKRTLACQMASARLERTTVDIGSADGQVGLRATGQVVLFEGFMKVYEEGRDDAVVDDDDKRLPQIMQGEAADKRSVAPEQHFTQPPPRYTEATLVKRMEELGIGRPSTYASIVTTIQDREYVRKDKNRLIPEDKGRIVTIFLLNFFRKYVGYEFTANLEEELDVISAGDGDYKETLAKFWRDFSAAIAETSELRITEVLDVLDEALAPTLYPPREDGSDPRVCPLCGNGKLHLKTSKTGGFVGCGNYPECRYTRPIGGDTAEGGDRVLGEDAGDEISLRSGRFGPYVQRGEATEENKKPPRASLPKGWSPDDMDLEKALTLLSLPREVGPHPEDGEMIEAGIGRYGPFVKHGRLYANLKEVDEVFTIGMNRAVEELAKKAASRGGGRTSAKPLKELGEHPDDGGPVNVMDGRYGPYVKWEKVNATLPKGVEPVDVTMEMAVGLIAERAAKKGKGRKKAPAKKTTKKKAAASK</sequence>